<dbReference type="NCBIfam" id="NF001095">
    <property type="entry name" value="PRK00124.1"/>
    <property type="match status" value="1"/>
</dbReference>
<dbReference type="InterPro" id="IPR003791">
    <property type="entry name" value="UPF0178"/>
</dbReference>
<dbReference type="HAMAP" id="MF_00489">
    <property type="entry name" value="UPF0178"/>
    <property type="match status" value="1"/>
</dbReference>
<comment type="similarity">
    <text evidence="1 2">Belongs to the UPF0178 family.</text>
</comment>
<sequence>MRIYVDADACPVVDTIINEAKTYNTEVILVKSYNHYSLQEYPDHVKVSYVDSGADAADYKIVGLAKQHDLIVTQDYGLAALGLEKGCYVLHHVGFHYTKERIDQMLDERHRKAKARKAGFRTKGPKKLEQTQKESFRNSLRKLLDNYSSSS</sequence>
<dbReference type="EMBL" id="JBHSDT010000008">
    <property type="protein sequence ID" value="MFC4404436.1"/>
    <property type="molecule type" value="Genomic_DNA"/>
</dbReference>
<dbReference type="RefSeq" id="WP_390254130.1">
    <property type="nucleotide sequence ID" value="NZ_JBHSDT010000008.1"/>
</dbReference>
<evidence type="ECO:0000256" key="2">
    <source>
        <dbReference type="HAMAP-Rule" id="MF_00489"/>
    </source>
</evidence>
<evidence type="ECO:0000313" key="4">
    <source>
        <dbReference type="EMBL" id="MFC4404436.1"/>
    </source>
</evidence>
<evidence type="ECO:0000313" key="5">
    <source>
        <dbReference type="Proteomes" id="UP001595882"/>
    </source>
</evidence>
<name>A0ABV8WX55_9BACI</name>
<feature type="compositionally biased region" description="Basic residues" evidence="3">
    <location>
        <begin position="113"/>
        <end position="125"/>
    </location>
</feature>
<reference evidence="5" key="1">
    <citation type="journal article" date="2019" name="Int. J. Syst. Evol. Microbiol.">
        <title>The Global Catalogue of Microorganisms (GCM) 10K type strain sequencing project: providing services to taxonomists for standard genome sequencing and annotation.</title>
        <authorList>
            <consortium name="The Broad Institute Genomics Platform"/>
            <consortium name="The Broad Institute Genome Sequencing Center for Infectious Disease"/>
            <person name="Wu L."/>
            <person name="Ma J."/>
        </authorList>
    </citation>
    <scope>NUCLEOTIDE SEQUENCE [LARGE SCALE GENOMIC DNA]</scope>
    <source>
        <strain evidence="5">CCUG 37865</strain>
    </source>
</reference>
<evidence type="ECO:0000256" key="3">
    <source>
        <dbReference type="SAM" id="MobiDB-lite"/>
    </source>
</evidence>
<accession>A0ABV8WX55</accession>
<dbReference type="Pfam" id="PF02639">
    <property type="entry name" value="DUF188"/>
    <property type="match status" value="1"/>
</dbReference>
<dbReference type="PANTHER" id="PTHR35146">
    <property type="entry name" value="UPF0178 PROTEIN YAII"/>
    <property type="match status" value="1"/>
</dbReference>
<protein>
    <recommendedName>
        <fullName evidence="2">UPF0178 protein ACFOY7_15310</fullName>
    </recommendedName>
</protein>
<dbReference type="PANTHER" id="PTHR35146:SF1">
    <property type="entry name" value="UPF0178 PROTEIN YAII"/>
    <property type="match status" value="1"/>
</dbReference>
<comment type="caution">
    <text evidence="4">The sequence shown here is derived from an EMBL/GenBank/DDBJ whole genome shotgun (WGS) entry which is preliminary data.</text>
</comment>
<proteinExistence type="inferred from homology"/>
<feature type="compositionally biased region" description="Basic and acidic residues" evidence="3">
    <location>
        <begin position="126"/>
        <end position="136"/>
    </location>
</feature>
<organism evidence="4 5">
    <name type="scientific">Gracilibacillus xinjiangensis</name>
    <dbReference type="NCBI Taxonomy" id="1193282"/>
    <lineage>
        <taxon>Bacteria</taxon>
        <taxon>Bacillati</taxon>
        <taxon>Bacillota</taxon>
        <taxon>Bacilli</taxon>
        <taxon>Bacillales</taxon>
        <taxon>Bacillaceae</taxon>
        <taxon>Gracilibacillus</taxon>
    </lineage>
</organism>
<feature type="region of interest" description="Disordered" evidence="3">
    <location>
        <begin position="113"/>
        <end position="151"/>
    </location>
</feature>
<keyword evidence="5" id="KW-1185">Reference proteome</keyword>
<evidence type="ECO:0000256" key="1">
    <source>
        <dbReference type="ARBA" id="ARBA00008522"/>
    </source>
</evidence>
<dbReference type="Proteomes" id="UP001595882">
    <property type="component" value="Unassembled WGS sequence"/>
</dbReference>
<gene>
    <name evidence="4" type="ORF">ACFOY7_15310</name>
</gene>